<keyword evidence="4 5" id="KW-0440">LIM domain</keyword>
<feature type="compositionally biased region" description="Polar residues" evidence="6">
    <location>
        <begin position="229"/>
        <end position="257"/>
    </location>
</feature>
<dbReference type="CDD" id="cd08368">
    <property type="entry name" value="LIM"/>
    <property type="match status" value="1"/>
</dbReference>
<dbReference type="GO" id="GO:0030695">
    <property type="term" value="F:GTPase regulator activity"/>
    <property type="evidence" value="ECO:0007669"/>
    <property type="project" value="UniProtKB-ARBA"/>
</dbReference>
<protein>
    <submittedName>
        <fullName evidence="8">Paxillin-like protein 1</fullName>
    </submittedName>
</protein>
<evidence type="ECO:0000256" key="4">
    <source>
        <dbReference type="ARBA" id="ARBA00023038"/>
    </source>
</evidence>
<keyword evidence="1 5" id="KW-0479">Metal-binding</keyword>
<dbReference type="Pfam" id="PF00412">
    <property type="entry name" value="LIM"/>
    <property type="match status" value="2"/>
</dbReference>
<name>A0A2T0FPL7_9ASCO</name>
<feature type="compositionally biased region" description="Low complexity" evidence="6">
    <location>
        <begin position="383"/>
        <end position="399"/>
    </location>
</feature>
<dbReference type="GO" id="GO:0001725">
    <property type="term" value="C:stress fiber"/>
    <property type="evidence" value="ECO:0007669"/>
    <property type="project" value="TreeGrafter"/>
</dbReference>
<dbReference type="SUPFAM" id="SSF57716">
    <property type="entry name" value="Glucocorticoid receptor-like (DNA-binding domain)"/>
    <property type="match status" value="1"/>
</dbReference>
<evidence type="ECO:0000313" key="9">
    <source>
        <dbReference type="Proteomes" id="UP000238350"/>
    </source>
</evidence>
<dbReference type="PROSITE" id="PS50023">
    <property type="entry name" value="LIM_DOMAIN_2"/>
    <property type="match status" value="1"/>
</dbReference>
<proteinExistence type="predicted"/>
<dbReference type="OrthoDB" id="1112565at2759"/>
<dbReference type="GO" id="GO:0046872">
    <property type="term" value="F:metal ion binding"/>
    <property type="evidence" value="ECO:0007669"/>
    <property type="project" value="UniProtKB-KW"/>
</dbReference>
<organism evidence="8 9">
    <name type="scientific">Wickerhamiella sorbophila</name>
    <dbReference type="NCBI Taxonomy" id="45607"/>
    <lineage>
        <taxon>Eukaryota</taxon>
        <taxon>Fungi</taxon>
        <taxon>Dikarya</taxon>
        <taxon>Ascomycota</taxon>
        <taxon>Saccharomycotina</taxon>
        <taxon>Dipodascomycetes</taxon>
        <taxon>Dipodascales</taxon>
        <taxon>Trichomonascaceae</taxon>
        <taxon>Wickerhamiella</taxon>
    </lineage>
</organism>
<keyword evidence="9" id="KW-1185">Reference proteome</keyword>
<dbReference type="AlphaFoldDB" id="A0A2T0FPL7"/>
<evidence type="ECO:0000313" key="8">
    <source>
        <dbReference type="EMBL" id="PRT56943.1"/>
    </source>
</evidence>
<feature type="compositionally biased region" description="Polar residues" evidence="6">
    <location>
        <begin position="43"/>
        <end position="71"/>
    </location>
</feature>
<feature type="compositionally biased region" description="Polar residues" evidence="6">
    <location>
        <begin position="117"/>
        <end position="133"/>
    </location>
</feature>
<keyword evidence="3 5" id="KW-0862">Zinc</keyword>
<dbReference type="STRING" id="45607.A0A2T0FPL7"/>
<evidence type="ECO:0000256" key="6">
    <source>
        <dbReference type="SAM" id="MobiDB-lite"/>
    </source>
</evidence>
<feature type="domain" description="LIM zinc-binding" evidence="7">
    <location>
        <begin position="406"/>
        <end position="468"/>
    </location>
</feature>
<dbReference type="GO" id="GO:0098609">
    <property type="term" value="P:cell-cell adhesion"/>
    <property type="evidence" value="ECO:0007669"/>
    <property type="project" value="TreeGrafter"/>
</dbReference>
<keyword evidence="2" id="KW-0677">Repeat</keyword>
<dbReference type="EMBL" id="NDIQ01000022">
    <property type="protein sequence ID" value="PRT56943.1"/>
    <property type="molecule type" value="Genomic_DNA"/>
</dbReference>
<dbReference type="Gene3D" id="2.10.110.10">
    <property type="entry name" value="Cysteine Rich Protein"/>
    <property type="match status" value="2"/>
</dbReference>
<dbReference type="SMART" id="SM00132">
    <property type="entry name" value="LIM"/>
    <property type="match status" value="2"/>
</dbReference>
<evidence type="ECO:0000256" key="2">
    <source>
        <dbReference type="ARBA" id="ARBA00022737"/>
    </source>
</evidence>
<accession>A0A2T0FPL7</accession>
<feature type="region of interest" description="Disordered" evidence="6">
    <location>
        <begin position="85"/>
        <end position="133"/>
    </location>
</feature>
<dbReference type="PROSITE" id="PS00478">
    <property type="entry name" value="LIM_DOMAIN_1"/>
    <property type="match status" value="1"/>
</dbReference>
<dbReference type="PANTHER" id="PTHR24207:SF1">
    <property type="entry name" value="FILAMIN-BINDING LIM PROTEIN 1"/>
    <property type="match status" value="1"/>
</dbReference>
<feature type="region of interest" description="Disordered" evidence="6">
    <location>
        <begin position="183"/>
        <end position="265"/>
    </location>
</feature>
<comment type="caution">
    <text evidence="8">The sequence shown here is derived from an EMBL/GenBank/DDBJ whole genome shotgun (WGS) entry which is preliminary data.</text>
</comment>
<evidence type="ECO:0000259" key="7">
    <source>
        <dbReference type="PROSITE" id="PS50023"/>
    </source>
</evidence>
<evidence type="ECO:0000256" key="5">
    <source>
        <dbReference type="PROSITE-ProRule" id="PRU00125"/>
    </source>
</evidence>
<feature type="compositionally biased region" description="Low complexity" evidence="6">
    <location>
        <begin position="85"/>
        <end position="110"/>
    </location>
</feature>
<dbReference type="InterPro" id="IPR001781">
    <property type="entry name" value="Znf_LIM"/>
</dbReference>
<evidence type="ECO:0000256" key="1">
    <source>
        <dbReference type="ARBA" id="ARBA00022723"/>
    </source>
</evidence>
<dbReference type="GO" id="GO:0031005">
    <property type="term" value="F:filamin binding"/>
    <property type="evidence" value="ECO:0007669"/>
    <property type="project" value="TreeGrafter"/>
</dbReference>
<dbReference type="PANTHER" id="PTHR24207">
    <property type="entry name" value="ZYX102 PROTEIN"/>
    <property type="match status" value="1"/>
</dbReference>
<gene>
    <name evidence="8" type="ORF">B9G98_04563</name>
</gene>
<dbReference type="GeneID" id="36518311"/>
<dbReference type="Proteomes" id="UP000238350">
    <property type="component" value="Unassembled WGS sequence"/>
</dbReference>
<sequence length="550" mass="58839">MQVSASTRNQATAFPPFAPGVAFPSVYERAGFDVNKSHYAHGNGSQTSIRSGRSGRSQATSVSGRTASPAPSQLYARTAPEVTPIAPTAHPATTPLQAAAGSGGSIASQGKGPALCISTTNEPRPTVSVSPRLSNTRYPFYHKKEQTSGSGNQQLASPVTPIRENIYTAPADTAPAALPSALQFTPPPKAEARENFPAEASTASDYPTEAMSPPHSRQGSADTDISMVSALTASSHANSQSETSTHHNSSYTDATSWDSEEPGDVSQMSFKQNLLVPQHLDNRLSTTSSIYSINPTMDHIPDKRYPVIPDTASLESPVVGLGVHGIEFPNPGRSSEVISPGPTSSHSEAARKFLMTTPPLEIHRQSSPQTFGTHPSRGRSMQSGTSANSSATDSTAAASSSQKSAKICRGCSGVISKKGIRSREGNLSGRWHKECFKCVSCEHPLDSEVYVYDDAPHCGECYHRASNSTCRGCGKGVEGQCMETRAENSNFGTHAIRYHNECLRCVDCQCLLHDSYYVVDGGNYCYSHAIEAQPVSDERLERRYTRFAMI</sequence>
<evidence type="ECO:0000256" key="3">
    <source>
        <dbReference type="ARBA" id="ARBA00022833"/>
    </source>
</evidence>
<reference evidence="8 9" key="1">
    <citation type="submission" date="2017-04" db="EMBL/GenBank/DDBJ databases">
        <title>Genome sequencing of [Candida] sorbophila.</title>
        <authorList>
            <person name="Ahn J.O."/>
        </authorList>
    </citation>
    <scope>NUCLEOTIDE SEQUENCE [LARGE SCALE GENOMIC DNA]</scope>
    <source>
        <strain evidence="8 9">DS02</strain>
    </source>
</reference>
<feature type="region of interest" description="Disordered" evidence="6">
    <location>
        <begin position="38"/>
        <end position="73"/>
    </location>
</feature>
<dbReference type="RefSeq" id="XP_024666888.1">
    <property type="nucleotide sequence ID" value="XM_024811120.1"/>
</dbReference>
<feature type="region of interest" description="Disordered" evidence="6">
    <location>
        <begin position="359"/>
        <end position="399"/>
    </location>
</feature>